<organism evidence="1 2">
    <name type="scientific">Nitrosomonas eutropha</name>
    <dbReference type="NCBI Taxonomy" id="916"/>
    <lineage>
        <taxon>Bacteria</taxon>
        <taxon>Pseudomonadati</taxon>
        <taxon>Pseudomonadota</taxon>
        <taxon>Betaproteobacteria</taxon>
        <taxon>Nitrosomonadales</taxon>
        <taxon>Nitrosomonadaceae</taxon>
        <taxon>Nitrosomonas</taxon>
    </lineage>
</organism>
<comment type="caution">
    <text evidence="1">The sequence shown here is derived from an EMBL/GenBank/DDBJ whole genome shotgun (WGS) entry which is preliminary data.</text>
</comment>
<protein>
    <submittedName>
        <fullName evidence="1">Uncharacterized protein</fullName>
    </submittedName>
</protein>
<gene>
    <name evidence="1" type="ORF">C8R14_10925</name>
</gene>
<evidence type="ECO:0000313" key="1">
    <source>
        <dbReference type="EMBL" id="PXV82203.1"/>
    </source>
</evidence>
<reference evidence="1 2" key="1">
    <citation type="submission" date="2018-04" db="EMBL/GenBank/DDBJ databases">
        <title>Active sludge and wastewater microbial communities from Klosterneuburg, Austria.</title>
        <authorList>
            <person name="Wagner M."/>
        </authorList>
    </citation>
    <scope>NUCLEOTIDE SEQUENCE [LARGE SCALE GENOMIC DNA]</scope>
    <source>
        <strain evidence="1 2">Nm 57</strain>
    </source>
</reference>
<proteinExistence type="predicted"/>
<dbReference type="Proteomes" id="UP000247780">
    <property type="component" value="Unassembled WGS sequence"/>
</dbReference>
<dbReference type="EMBL" id="QICQ01000009">
    <property type="protein sequence ID" value="PXV82203.1"/>
    <property type="molecule type" value="Genomic_DNA"/>
</dbReference>
<sequence>MVPVATAWTTAAAELDEITDYPKLIVREPLHGSSMSRVAGKIAMIAGHAAAGHSHPTKPSPGAQHGECAILLQPAWESGFSGF</sequence>
<accession>A0ABX5M7P1</accession>
<keyword evidence="2" id="KW-1185">Reference proteome</keyword>
<name>A0ABX5M7P1_9PROT</name>
<evidence type="ECO:0000313" key="2">
    <source>
        <dbReference type="Proteomes" id="UP000247780"/>
    </source>
</evidence>